<dbReference type="PANTHER" id="PTHR22028:SF5">
    <property type="entry name" value="COILED-COIL DOMAIN-CONTAINING PROTEIN 191"/>
    <property type="match status" value="1"/>
</dbReference>
<feature type="region of interest" description="Disordered" evidence="2">
    <location>
        <begin position="1"/>
        <end position="70"/>
    </location>
</feature>
<feature type="region of interest" description="Disordered" evidence="2">
    <location>
        <begin position="493"/>
        <end position="521"/>
    </location>
</feature>
<evidence type="ECO:0000313" key="4">
    <source>
        <dbReference type="Proteomes" id="UP001181693"/>
    </source>
</evidence>
<keyword evidence="1" id="KW-0175">Coiled coil</keyword>
<dbReference type="EMBL" id="DYDO01000001">
    <property type="protein sequence ID" value="DBA34593.1"/>
    <property type="molecule type" value="Genomic_DNA"/>
</dbReference>
<name>A0AAV3B7W9_PYXAD</name>
<feature type="compositionally biased region" description="Low complexity" evidence="2">
    <location>
        <begin position="52"/>
        <end position="61"/>
    </location>
</feature>
<dbReference type="PANTHER" id="PTHR22028">
    <property type="entry name" value="SFI1 SPINDLE BODY DOMAIN-CONTAINING PROTEIN-RELATED"/>
    <property type="match status" value="1"/>
</dbReference>
<gene>
    <name evidence="3" type="ORF">GDO54_002139</name>
</gene>
<feature type="compositionally biased region" description="Polar residues" evidence="2">
    <location>
        <begin position="493"/>
        <end position="506"/>
    </location>
</feature>
<dbReference type="AlphaFoldDB" id="A0AAV3B7W9"/>
<evidence type="ECO:0000313" key="3">
    <source>
        <dbReference type="EMBL" id="DBA34593.1"/>
    </source>
</evidence>
<sequence>MLSGAGEMKAGPGGHRPELYRWKRQTTGGTKRVEQASEFAVSEVFSNKKAAQRSQRAPRPALDLETSDQLHDHDDAYTEAQELLSEWLSNKLRLELADEEDEEPGNLSTEPTRPPAPEFSKYNRFDELYQYLEHETEDTQDFLQKLLQKEVVDSGILENLRSEEGERKTKQRDPRVTMEVRHQQVKENRARRQKELEKQKQVRAMKKAAMAEAQLLVQEDSKKKALKAKKEVEEIQREVVKLRKEMNERKRVMEEARKLEWMRQQQENRRMQETVLIQPGIQDLESERRTQERQTKIQELLSQVYAENHKCLQKYFSAWYKLVLERRVKIGKARALADWKLQLRTFRGWRQLVWSQKLERETEKIETELRDQNRKQQVAVESYNKRLLRHCLIEWQLWCQAEKEKRELEARKEETRRKMAALLEAASSIGIHKQNGTEVTVKSPETVKQKVEEDNSTISGGQTPVPYKGSPVPMTPKHAWQVTKQHAALTSDELNQQQLQPSSTPHTKAHQRKGPPYGENFENRNQFQQQLIEQQKQQLKEQKEMIQELIENQRLMYAREEAKNASAMTAQMLARVPTTKVTPHRRESGPMPEAKQVAPRRLSFSSSQSDGPKGSPGQSLVSTTRRVSTCSTPHPTVKAMEERAAQRAERKRLLEEMKRKREEEKLAQMRAAEEQRAQMEAAEREAELQRKREERRQQKLKEEEKQKRLQREKELQEVALSHYKMALLRSHGLDPWRRLMAQSRHNMERAETHHHATLLRGTLWAWALAVREMAAKKRERAEQLWATILLRRSFRSWVKYKDYLSVQEDRAQRRYNANLRRKTFIVWLDLTQEERIAMWEKQRAAAEHSQRRILSSVFRTWRQFPKYMKELKLKEERLEGLRKRVAEILPDFLPGGHAPNT</sequence>
<reference evidence="3" key="1">
    <citation type="thesis" date="2020" institute="ProQuest LLC" country="789 East Eisenhower Parkway, Ann Arbor, MI, USA">
        <title>Comparative Genomics and Chromosome Evolution.</title>
        <authorList>
            <person name="Mudd A.B."/>
        </authorList>
    </citation>
    <scope>NUCLEOTIDE SEQUENCE</scope>
    <source>
        <strain evidence="3">1538</strain>
        <tissue evidence="3">Blood</tissue>
    </source>
</reference>
<dbReference type="InterPro" id="IPR052270">
    <property type="entry name" value="CACF_protein"/>
</dbReference>
<protein>
    <recommendedName>
        <fullName evidence="5">Coiled-coil domain-containing protein 191</fullName>
    </recommendedName>
</protein>
<feature type="region of interest" description="Disordered" evidence="2">
    <location>
        <begin position="574"/>
        <end position="649"/>
    </location>
</feature>
<dbReference type="Proteomes" id="UP001181693">
    <property type="component" value="Unassembled WGS sequence"/>
</dbReference>
<feature type="coiled-coil region" evidence="1">
    <location>
        <begin position="182"/>
        <end position="269"/>
    </location>
</feature>
<keyword evidence="4" id="KW-1185">Reference proteome</keyword>
<feature type="region of interest" description="Disordered" evidence="2">
    <location>
        <begin position="661"/>
        <end position="711"/>
    </location>
</feature>
<feature type="region of interest" description="Disordered" evidence="2">
    <location>
        <begin position="98"/>
        <end position="120"/>
    </location>
</feature>
<proteinExistence type="predicted"/>
<evidence type="ECO:0000256" key="2">
    <source>
        <dbReference type="SAM" id="MobiDB-lite"/>
    </source>
</evidence>
<comment type="caution">
    <text evidence="3">The sequence shown here is derived from an EMBL/GenBank/DDBJ whole genome shotgun (WGS) entry which is preliminary data.</text>
</comment>
<feature type="compositionally biased region" description="Low complexity" evidence="2">
    <location>
        <begin position="619"/>
        <end position="632"/>
    </location>
</feature>
<feature type="compositionally biased region" description="Basic and acidic residues" evidence="2">
    <location>
        <begin position="639"/>
        <end position="649"/>
    </location>
</feature>
<organism evidence="3 4">
    <name type="scientific">Pyxicephalus adspersus</name>
    <name type="common">African bullfrog</name>
    <dbReference type="NCBI Taxonomy" id="30357"/>
    <lineage>
        <taxon>Eukaryota</taxon>
        <taxon>Metazoa</taxon>
        <taxon>Chordata</taxon>
        <taxon>Craniata</taxon>
        <taxon>Vertebrata</taxon>
        <taxon>Euteleostomi</taxon>
        <taxon>Amphibia</taxon>
        <taxon>Batrachia</taxon>
        <taxon>Anura</taxon>
        <taxon>Neobatrachia</taxon>
        <taxon>Ranoidea</taxon>
        <taxon>Pyxicephalidae</taxon>
        <taxon>Pyxicephalinae</taxon>
        <taxon>Pyxicephalus</taxon>
    </lineage>
</organism>
<evidence type="ECO:0000256" key="1">
    <source>
        <dbReference type="SAM" id="Coils"/>
    </source>
</evidence>
<accession>A0AAV3B7W9</accession>
<evidence type="ECO:0008006" key="5">
    <source>
        <dbReference type="Google" id="ProtNLM"/>
    </source>
</evidence>